<evidence type="ECO:0000313" key="2">
    <source>
        <dbReference type="EMBL" id="GFM92507.1"/>
    </source>
</evidence>
<dbReference type="GeneID" id="45540760"/>
<protein>
    <submittedName>
        <fullName evidence="3">Uncharacterized protein</fullName>
    </submittedName>
</protein>
<dbReference type="OrthoDB" id="8926562at2"/>
<evidence type="ECO:0000313" key="5">
    <source>
        <dbReference type="Proteomes" id="UP000614982"/>
    </source>
</evidence>
<reference evidence="2 5" key="2">
    <citation type="submission" date="2020-05" db="EMBL/GenBank/DDBJ databases">
        <title>Genetic diversity of Pseudomonas cichorii.</title>
        <authorList>
            <person name="Tani S."/>
            <person name="Yagi H."/>
            <person name="Hashimoto S."/>
            <person name="Iiyama K."/>
            <person name="Furuya N."/>
        </authorList>
    </citation>
    <scope>NUCLEOTIDE SEQUENCE [LARGE SCALE GENOMIC DNA]</scope>
    <source>
        <strain evidence="2 5">LMG 2162</strain>
    </source>
</reference>
<keyword evidence="1" id="KW-0472">Membrane</keyword>
<keyword evidence="1" id="KW-1133">Transmembrane helix</keyword>
<dbReference type="Proteomes" id="UP000278332">
    <property type="component" value="Unassembled WGS sequence"/>
</dbReference>
<feature type="transmembrane region" description="Helical" evidence="1">
    <location>
        <begin position="20"/>
        <end position="45"/>
    </location>
</feature>
<dbReference type="EMBL" id="BLWA01000005">
    <property type="protein sequence ID" value="GFM92507.1"/>
    <property type="molecule type" value="Genomic_DNA"/>
</dbReference>
<accession>A0A3M4WAC7</accession>
<dbReference type="EMBL" id="RBRY01000036">
    <property type="protein sequence ID" value="RMR61121.1"/>
    <property type="molecule type" value="Genomic_DNA"/>
</dbReference>
<name>A0A3M4WAC7_PSECI</name>
<dbReference type="AlphaFoldDB" id="A0A3M4WAC7"/>
<evidence type="ECO:0000313" key="4">
    <source>
        <dbReference type="Proteomes" id="UP000278332"/>
    </source>
</evidence>
<evidence type="ECO:0000313" key="3">
    <source>
        <dbReference type="EMBL" id="RMR61121.1"/>
    </source>
</evidence>
<feature type="transmembrane region" description="Helical" evidence="1">
    <location>
        <begin position="57"/>
        <end position="75"/>
    </location>
</feature>
<evidence type="ECO:0000256" key="1">
    <source>
        <dbReference type="SAM" id="Phobius"/>
    </source>
</evidence>
<proteinExistence type="predicted"/>
<sequence>MWKTRQYRQVVRASAWYDLIVTAAFATPWSFAVLHGALSALSLHWNLPGDLPAFEPMHMLMANLLGSIVCVWAVLRIRDPQPVFGRYDAAGRLLFAAWQGYALMQGASSLLIGILVMELVWAVLQLWPVQNGQEQSS</sequence>
<dbReference type="Proteomes" id="UP000614982">
    <property type="component" value="Unassembled WGS sequence"/>
</dbReference>
<keyword evidence="5" id="KW-1185">Reference proteome</keyword>
<reference evidence="3 4" key="1">
    <citation type="submission" date="2018-08" db="EMBL/GenBank/DDBJ databases">
        <title>Recombination of ecologically and evolutionarily significant loci maintains genetic cohesion in the Pseudomonas syringae species complex.</title>
        <authorList>
            <person name="Dillon M."/>
            <person name="Thakur S."/>
            <person name="Almeida R.N.D."/>
            <person name="Weir B.S."/>
            <person name="Guttman D.S."/>
        </authorList>
    </citation>
    <scope>NUCLEOTIDE SEQUENCE [LARGE SCALE GENOMIC DNA]</scope>
    <source>
        <strain evidence="3 4">ICMP 6917</strain>
    </source>
</reference>
<comment type="caution">
    <text evidence="3">The sequence shown here is derived from an EMBL/GenBank/DDBJ whole genome shotgun (WGS) entry which is preliminary data.</text>
</comment>
<keyword evidence="1" id="KW-0812">Transmembrane</keyword>
<dbReference type="RefSeq" id="WP_025258382.1">
    <property type="nucleotide sequence ID" value="NZ_BLVX01000019.1"/>
</dbReference>
<organism evidence="3 4">
    <name type="scientific">Pseudomonas cichorii</name>
    <dbReference type="NCBI Taxonomy" id="36746"/>
    <lineage>
        <taxon>Bacteria</taxon>
        <taxon>Pseudomonadati</taxon>
        <taxon>Pseudomonadota</taxon>
        <taxon>Gammaproteobacteria</taxon>
        <taxon>Pseudomonadales</taxon>
        <taxon>Pseudomonadaceae</taxon>
        <taxon>Pseudomonas</taxon>
    </lineage>
</organism>
<gene>
    <name evidence="3" type="ORF">ALP84_03651</name>
    <name evidence="2" type="ORF">PSCICP_24790</name>
</gene>